<feature type="domain" description="Peptidase M50" evidence="14">
    <location>
        <begin position="119"/>
        <end position="155"/>
    </location>
</feature>
<evidence type="ECO:0000256" key="3">
    <source>
        <dbReference type="ARBA" id="ARBA00007931"/>
    </source>
</evidence>
<keyword evidence="7" id="KW-0479">Metal-binding</keyword>
<comment type="similarity">
    <text evidence="3">Belongs to the peptidase M50B family.</text>
</comment>
<protein>
    <submittedName>
        <fullName evidence="15">Site-2 protease family protein</fullName>
    </submittedName>
</protein>
<evidence type="ECO:0000256" key="6">
    <source>
        <dbReference type="ARBA" id="ARBA00022692"/>
    </source>
</evidence>
<dbReference type="InterPro" id="IPR044537">
    <property type="entry name" value="Rip2-like"/>
</dbReference>
<keyword evidence="9" id="KW-0862">Zinc</keyword>
<organism evidence="15 16">
    <name type="scientific">Candidatus Syntrophonatronum acetioxidans</name>
    <dbReference type="NCBI Taxonomy" id="1795816"/>
    <lineage>
        <taxon>Bacteria</taxon>
        <taxon>Bacillati</taxon>
        <taxon>Bacillota</taxon>
        <taxon>Clostridia</taxon>
        <taxon>Eubacteriales</taxon>
        <taxon>Syntrophomonadaceae</taxon>
        <taxon>Candidatus Syntrophonatronum</taxon>
    </lineage>
</organism>
<feature type="transmembrane region" description="Helical" evidence="13">
    <location>
        <begin position="87"/>
        <end position="112"/>
    </location>
</feature>
<feature type="transmembrane region" description="Helical" evidence="13">
    <location>
        <begin position="118"/>
        <end position="139"/>
    </location>
</feature>
<evidence type="ECO:0000256" key="9">
    <source>
        <dbReference type="ARBA" id="ARBA00022833"/>
    </source>
</evidence>
<dbReference type="GO" id="GO:0005886">
    <property type="term" value="C:plasma membrane"/>
    <property type="evidence" value="ECO:0007669"/>
    <property type="project" value="UniProtKB-SubCell"/>
</dbReference>
<dbReference type="InterPro" id="IPR008915">
    <property type="entry name" value="Peptidase_M50"/>
</dbReference>
<keyword evidence="4" id="KW-1003">Cell membrane</keyword>
<evidence type="ECO:0000256" key="11">
    <source>
        <dbReference type="ARBA" id="ARBA00023049"/>
    </source>
</evidence>
<evidence type="ECO:0000256" key="5">
    <source>
        <dbReference type="ARBA" id="ARBA00022670"/>
    </source>
</evidence>
<evidence type="ECO:0000256" key="4">
    <source>
        <dbReference type="ARBA" id="ARBA00022475"/>
    </source>
</evidence>
<reference evidence="15 16" key="1">
    <citation type="submission" date="2018-08" db="EMBL/GenBank/DDBJ databases">
        <title>The metabolism and importance of syntrophic acetate oxidation coupled to methane or sulfide production in haloalkaline environments.</title>
        <authorList>
            <person name="Timmers P.H.A."/>
            <person name="Vavourakis C.D."/>
            <person name="Sorokin D.Y."/>
            <person name="Sinninghe Damste J.S."/>
            <person name="Muyzer G."/>
            <person name="Stams A.J.M."/>
            <person name="Plugge C.M."/>
        </authorList>
    </citation>
    <scope>NUCLEOTIDE SEQUENCE [LARGE SCALE GENOMIC DNA]</scope>
    <source>
        <strain evidence="15">MSAO_Bac1</strain>
    </source>
</reference>
<sequence>MMELGNYLIRIPALLIALTFHEFAHGYAANQLGDPTARFQGRLTLNPLVHLDPIGLLMLWFAGFGWAKPVPVNPLNFRGDKKQGMVLVAAAGPGINLVLAFVALILQGFIFVFFYNDVLLSLVGTLVTYNILLAIFNLIPIPPLDGSKILAGLLPFRYDYYFRQLEQYGPFLLILLVFTGAFGLIIWPLASYIYFFMATIANIFLGIFI</sequence>
<accession>A0A424YFK1</accession>
<proteinExistence type="inferred from homology"/>
<name>A0A424YFK1_9FIRM</name>
<dbReference type="GO" id="GO:0008237">
    <property type="term" value="F:metallopeptidase activity"/>
    <property type="evidence" value="ECO:0007669"/>
    <property type="project" value="UniProtKB-KW"/>
</dbReference>
<evidence type="ECO:0000259" key="14">
    <source>
        <dbReference type="Pfam" id="PF02163"/>
    </source>
</evidence>
<keyword evidence="12 13" id="KW-0472">Membrane</keyword>
<evidence type="ECO:0000313" key="16">
    <source>
        <dbReference type="Proteomes" id="UP000285138"/>
    </source>
</evidence>
<feature type="transmembrane region" description="Helical" evidence="13">
    <location>
        <begin position="168"/>
        <end position="186"/>
    </location>
</feature>
<dbReference type="GO" id="GO:0006508">
    <property type="term" value="P:proteolysis"/>
    <property type="evidence" value="ECO:0007669"/>
    <property type="project" value="UniProtKB-KW"/>
</dbReference>
<evidence type="ECO:0000256" key="10">
    <source>
        <dbReference type="ARBA" id="ARBA00022989"/>
    </source>
</evidence>
<comment type="subcellular location">
    <subcellularLocation>
        <location evidence="2">Cell membrane</location>
        <topology evidence="2">Multi-pass membrane protein</topology>
    </subcellularLocation>
</comment>
<dbReference type="AlphaFoldDB" id="A0A424YFK1"/>
<evidence type="ECO:0000256" key="13">
    <source>
        <dbReference type="SAM" id="Phobius"/>
    </source>
</evidence>
<keyword evidence="5 15" id="KW-0645">Protease</keyword>
<dbReference type="EMBL" id="QZAA01000112">
    <property type="protein sequence ID" value="RQD76576.1"/>
    <property type="molecule type" value="Genomic_DNA"/>
</dbReference>
<dbReference type="InterPro" id="IPR052348">
    <property type="entry name" value="Metallopeptidase_M50B"/>
</dbReference>
<keyword evidence="10 13" id="KW-1133">Transmembrane helix</keyword>
<dbReference type="PANTHER" id="PTHR35864">
    <property type="entry name" value="ZINC METALLOPROTEASE MJ0611-RELATED"/>
    <property type="match status" value="1"/>
</dbReference>
<keyword evidence="8" id="KW-0378">Hydrolase</keyword>
<keyword evidence="11" id="KW-0482">Metalloprotease</keyword>
<gene>
    <name evidence="15" type="ORF">D5R97_04115</name>
</gene>
<keyword evidence="6 13" id="KW-0812">Transmembrane</keyword>
<dbReference type="CDD" id="cd06158">
    <property type="entry name" value="S2P-M50_like_1"/>
    <property type="match status" value="1"/>
</dbReference>
<evidence type="ECO:0000256" key="8">
    <source>
        <dbReference type="ARBA" id="ARBA00022801"/>
    </source>
</evidence>
<dbReference type="GO" id="GO:0046872">
    <property type="term" value="F:metal ion binding"/>
    <property type="evidence" value="ECO:0007669"/>
    <property type="project" value="UniProtKB-KW"/>
</dbReference>
<feature type="transmembrane region" description="Helical" evidence="13">
    <location>
        <begin position="48"/>
        <end position="67"/>
    </location>
</feature>
<evidence type="ECO:0000256" key="12">
    <source>
        <dbReference type="ARBA" id="ARBA00023136"/>
    </source>
</evidence>
<comment type="caution">
    <text evidence="15">The sequence shown here is derived from an EMBL/GenBank/DDBJ whole genome shotgun (WGS) entry which is preliminary data.</text>
</comment>
<feature type="transmembrane region" description="Helical" evidence="13">
    <location>
        <begin position="7"/>
        <end position="28"/>
    </location>
</feature>
<dbReference type="PANTHER" id="PTHR35864:SF1">
    <property type="entry name" value="ZINC METALLOPROTEASE YWHC-RELATED"/>
    <property type="match status" value="1"/>
</dbReference>
<comment type="cofactor">
    <cofactor evidence="1">
        <name>Zn(2+)</name>
        <dbReference type="ChEBI" id="CHEBI:29105"/>
    </cofactor>
</comment>
<feature type="transmembrane region" description="Helical" evidence="13">
    <location>
        <begin position="192"/>
        <end position="208"/>
    </location>
</feature>
<evidence type="ECO:0000256" key="7">
    <source>
        <dbReference type="ARBA" id="ARBA00022723"/>
    </source>
</evidence>
<dbReference type="Pfam" id="PF02163">
    <property type="entry name" value="Peptidase_M50"/>
    <property type="match status" value="1"/>
</dbReference>
<evidence type="ECO:0000256" key="2">
    <source>
        <dbReference type="ARBA" id="ARBA00004651"/>
    </source>
</evidence>
<evidence type="ECO:0000256" key="1">
    <source>
        <dbReference type="ARBA" id="ARBA00001947"/>
    </source>
</evidence>
<evidence type="ECO:0000313" key="15">
    <source>
        <dbReference type="EMBL" id="RQD76576.1"/>
    </source>
</evidence>
<dbReference type="Proteomes" id="UP000285138">
    <property type="component" value="Unassembled WGS sequence"/>
</dbReference>